<dbReference type="Proteomes" id="UP000218702">
    <property type="component" value="Chromosome"/>
</dbReference>
<accession>A0A1Z4V5W7</accession>
<protein>
    <submittedName>
        <fullName evidence="1">Uncharacterized protein</fullName>
    </submittedName>
</protein>
<organism evidence="1 2">
    <name type="scientific">Dolichospermum compactum NIES-806</name>
    <dbReference type="NCBI Taxonomy" id="1973481"/>
    <lineage>
        <taxon>Bacteria</taxon>
        <taxon>Bacillati</taxon>
        <taxon>Cyanobacteriota</taxon>
        <taxon>Cyanophyceae</taxon>
        <taxon>Nostocales</taxon>
        <taxon>Aphanizomenonaceae</taxon>
        <taxon>Dolichospermum</taxon>
        <taxon>Dolichospermum compactum</taxon>
    </lineage>
</organism>
<dbReference type="OrthoDB" id="518066at2"/>
<evidence type="ECO:0000313" key="1">
    <source>
        <dbReference type="EMBL" id="BAZ86645.1"/>
    </source>
</evidence>
<proteinExistence type="predicted"/>
<keyword evidence="2" id="KW-1185">Reference proteome</keyword>
<dbReference type="AlphaFoldDB" id="A0A1Z4V5W7"/>
<dbReference type="EMBL" id="AP018316">
    <property type="protein sequence ID" value="BAZ86645.1"/>
    <property type="molecule type" value="Genomic_DNA"/>
</dbReference>
<evidence type="ECO:0000313" key="2">
    <source>
        <dbReference type="Proteomes" id="UP000218702"/>
    </source>
</evidence>
<dbReference type="KEGG" id="dcm:NIES806_28610"/>
<gene>
    <name evidence="1" type="ORF">NIES806_28610</name>
</gene>
<sequence>MLEQVLLVAFAQAQAILEIEQQKKQHQNTVESLLDFLKTSPEWAGDDFEECLEYVNQVRRE</sequence>
<reference evidence="1 2" key="1">
    <citation type="submission" date="2017-06" db="EMBL/GenBank/DDBJ databases">
        <title>Genome sequencing of cyanobaciteial culture collection at National Institute for Environmental Studies (NIES).</title>
        <authorList>
            <person name="Hirose Y."/>
            <person name="Shimura Y."/>
            <person name="Fujisawa T."/>
            <person name="Nakamura Y."/>
            <person name="Kawachi M."/>
        </authorList>
    </citation>
    <scope>NUCLEOTIDE SEQUENCE [LARGE SCALE GENOMIC DNA]</scope>
    <source>
        <strain evidence="1 2">NIES-806</strain>
    </source>
</reference>
<dbReference type="RefSeq" id="WP_096668226.1">
    <property type="nucleotide sequence ID" value="NZ_AP018316.1"/>
</dbReference>
<name>A0A1Z4V5W7_9CYAN</name>